<dbReference type="KEGG" id="bbae:FRD01_07310"/>
<evidence type="ECO:0000313" key="3">
    <source>
        <dbReference type="Proteomes" id="UP000321595"/>
    </source>
</evidence>
<evidence type="ECO:0000256" key="1">
    <source>
        <dbReference type="SAM" id="SignalP"/>
    </source>
</evidence>
<dbReference type="NCBIfam" id="NF012200">
    <property type="entry name" value="choice_anch_D"/>
    <property type="match status" value="1"/>
</dbReference>
<proteinExistence type="predicted"/>
<dbReference type="OrthoDB" id="5508210at2"/>
<organism evidence="2 3">
    <name type="scientific">Microvenator marinus</name>
    <dbReference type="NCBI Taxonomy" id="2600177"/>
    <lineage>
        <taxon>Bacteria</taxon>
        <taxon>Deltaproteobacteria</taxon>
        <taxon>Bradymonadales</taxon>
        <taxon>Microvenatoraceae</taxon>
        <taxon>Microvenator</taxon>
    </lineage>
</organism>
<dbReference type="EMBL" id="CP042467">
    <property type="protein sequence ID" value="QED27051.1"/>
    <property type="molecule type" value="Genomic_DNA"/>
</dbReference>
<dbReference type="AlphaFoldDB" id="A0A5B8XP91"/>
<keyword evidence="1" id="KW-0732">Signal</keyword>
<name>A0A5B8XP91_9DELT</name>
<sequence>MRRVFVIKRSMLMLLGAAVLFSCSDDGNIQEELIPQLSIEGTEGSINLQLPRTDDRPAKQANSVIIRNTGQAPLSITNLEWLAKPTRVDAIGASGSECTDDSQCGGGEACLAPTCVSLGFAQTPIEVEPGLRYDLEFLVTTGSGELDCPAAPEGTPEEFLNSFCGAFQISTNAINSGGLVENGSATIYLLRPSSSGQIEITPDFVEFQLVQPGVPQTRDVSVRNVGSETLTVTEIFIASMREFVSVGGETPPVEIEPGTSNTWTVTVSVPEGTDPSEYEGFTELTVNSTAVNNLSGGKIPVQISAGAASAPLISVDPTTLAFDQADRQTITISNDGDATLQVTSLTVTPASTRAFYKWEVDGTDVTNNFQTINVPKGETKDIVVVFERPAGNEDSAVATLQINHNDRIANSRTEVTLLGDAGDVPIARIYPTGFTFQAAQGEISTRTFVIRNVGTADLEITDEDLQFSVGDESGAEFQVSGHLGTIAPGGLRSGTVTFTGANATEDIGVVIFESNDPNTSIELGIKDVVAAAAPVSAVITPASLNDGKVGVVASFSANESTPAQAITNALWTLTSRPAGSNVFFSATGAEMQFVPDVAGEYTFSMLLSSELRESEATFTLNVVP</sequence>
<evidence type="ECO:0000313" key="2">
    <source>
        <dbReference type="EMBL" id="QED27051.1"/>
    </source>
</evidence>
<gene>
    <name evidence="2" type="ORF">FRD01_07310</name>
</gene>
<feature type="chain" id="PRO_5022871316" evidence="1">
    <location>
        <begin position="25"/>
        <end position="624"/>
    </location>
</feature>
<reference evidence="2 3" key="1">
    <citation type="submission" date="2019-08" db="EMBL/GenBank/DDBJ databases">
        <authorList>
            <person name="Liang Q."/>
        </authorList>
    </citation>
    <scope>NUCLEOTIDE SEQUENCE [LARGE SCALE GENOMIC DNA]</scope>
    <source>
        <strain evidence="2 3">V1718</strain>
    </source>
</reference>
<dbReference type="InterPro" id="IPR013783">
    <property type="entry name" value="Ig-like_fold"/>
</dbReference>
<protein>
    <submittedName>
        <fullName evidence="2">Choice-of-anchor D domain-containing protein</fullName>
    </submittedName>
</protein>
<dbReference type="Gene3D" id="2.60.40.10">
    <property type="entry name" value="Immunoglobulins"/>
    <property type="match status" value="4"/>
</dbReference>
<keyword evidence="3" id="KW-1185">Reference proteome</keyword>
<feature type="signal peptide" evidence="1">
    <location>
        <begin position="1"/>
        <end position="24"/>
    </location>
</feature>
<dbReference type="PROSITE" id="PS51257">
    <property type="entry name" value="PROKAR_LIPOPROTEIN"/>
    <property type="match status" value="1"/>
</dbReference>
<dbReference type="Proteomes" id="UP000321595">
    <property type="component" value="Chromosome"/>
</dbReference>
<accession>A0A5B8XP91</accession>